<evidence type="ECO:0000313" key="2">
    <source>
        <dbReference type="Proteomes" id="UP000050761"/>
    </source>
</evidence>
<accession>A0A183G1I3</accession>
<evidence type="ECO:0000313" key="1">
    <source>
        <dbReference type="EMBL" id="VDP01633.1"/>
    </source>
</evidence>
<organism evidence="2 3">
    <name type="scientific">Heligmosomoides polygyrus</name>
    <name type="common">Parasitic roundworm</name>
    <dbReference type="NCBI Taxonomy" id="6339"/>
    <lineage>
        <taxon>Eukaryota</taxon>
        <taxon>Metazoa</taxon>
        <taxon>Ecdysozoa</taxon>
        <taxon>Nematoda</taxon>
        <taxon>Chromadorea</taxon>
        <taxon>Rhabditida</taxon>
        <taxon>Rhabditina</taxon>
        <taxon>Rhabditomorpha</taxon>
        <taxon>Strongyloidea</taxon>
        <taxon>Heligmosomidae</taxon>
        <taxon>Heligmosomoides</taxon>
    </lineage>
</organism>
<reference evidence="3" key="2">
    <citation type="submission" date="2019-09" db="UniProtKB">
        <authorList>
            <consortium name="WormBaseParasite"/>
        </authorList>
    </citation>
    <scope>IDENTIFICATION</scope>
</reference>
<protein>
    <submittedName>
        <fullName evidence="1 3">Uncharacterized protein</fullName>
    </submittedName>
</protein>
<evidence type="ECO:0000313" key="3">
    <source>
        <dbReference type="WBParaSite" id="HPBE_0001505601-mRNA-1"/>
    </source>
</evidence>
<name>A0A183G1I3_HELPZ</name>
<keyword evidence="2" id="KW-1185">Reference proteome</keyword>
<accession>A0A3P8DZH0</accession>
<proteinExistence type="predicted"/>
<gene>
    <name evidence="1" type="ORF">HPBE_LOCUS15057</name>
</gene>
<dbReference type="EMBL" id="UZAH01028671">
    <property type="protein sequence ID" value="VDP01633.1"/>
    <property type="molecule type" value="Genomic_DNA"/>
</dbReference>
<reference evidence="1 2" key="1">
    <citation type="submission" date="2018-11" db="EMBL/GenBank/DDBJ databases">
        <authorList>
            <consortium name="Pathogen Informatics"/>
        </authorList>
    </citation>
    <scope>NUCLEOTIDE SEQUENCE [LARGE SCALE GENOMIC DNA]</scope>
</reference>
<dbReference type="WBParaSite" id="HPBE_0001505601-mRNA-1">
    <property type="protein sequence ID" value="HPBE_0001505601-mRNA-1"/>
    <property type="gene ID" value="HPBE_0001505601"/>
</dbReference>
<dbReference type="Proteomes" id="UP000050761">
    <property type="component" value="Unassembled WGS sequence"/>
</dbReference>
<dbReference type="AlphaFoldDB" id="A0A183G1I3"/>
<sequence length="104" mass="10966">MGKLVTPLIGAPPSSRLALAAFDVLLSRDKVCRPLALNTIPDDYCEASPLQFTALTLRIGAPGAAGASECHAHLRGPAKSIHYGHGGRLAHLPFWLSDVLLTAK</sequence>